<evidence type="ECO:0000313" key="2">
    <source>
        <dbReference type="Proteomes" id="UP000327157"/>
    </source>
</evidence>
<evidence type="ECO:0000313" key="1">
    <source>
        <dbReference type="EMBL" id="KAB2611183.1"/>
    </source>
</evidence>
<gene>
    <name evidence="1" type="ORF">D8674_019215</name>
</gene>
<reference evidence="2" key="2">
    <citation type="submission" date="2019-10" db="EMBL/GenBank/DDBJ databases">
        <title>A de novo genome assembly of a pear dwarfing rootstock.</title>
        <authorList>
            <person name="Wang F."/>
            <person name="Wang J."/>
            <person name="Li S."/>
            <person name="Zhang Y."/>
            <person name="Fang M."/>
            <person name="Ma L."/>
            <person name="Zhao Y."/>
            <person name="Jiang S."/>
        </authorList>
    </citation>
    <scope>NUCLEOTIDE SEQUENCE [LARGE SCALE GENOMIC DNA]</scope>
</reference>
<reference evidence="1 2" key="1">
    <citation type="submission" date="2019-09" db="EMBL/GenBank/DDBJ databases">
        <authorList>
            <person name="Ou C."/>
        </authorList>
    </citation>
    <scope>NUCLEOTIDE SEQUENCE [LARGE SCALE GENOMIC DNA]</scope>
    <source>
        <strain evidence="1">S2</strain>
        <tissue evidence="1">Leaf</tissue>
    </source>
</reference>
<dbReference type="AlphaFoldDB" id="A0A5N5G758"/>
<dbReference type="EMBL" id="SMOL01000487">
    <property type="protein sequence ID" value="KAB2611183.1"/>
    <property type="molecule type" value="Genomic_DNA"/>
</dbReference>
<protein>
    <submittedName>
        <fullName evidence="1">Uncharacterized protein</fullName>
    </submittedName>
</protein>
<keyword evidence="2" id="KW-1185">Reference proteome</keyword>
<name>A0A5N5G758_9ROSA</name>
<organism evidence="1 2">
    <name type="scientific">Pyrus ussuriensis x Pyrus communis</name>
    <dbReference type="NCBI Taxonomy" id="2448454"/>
    <lineage>
        <taxon>Eukaryota</taxon>
        <taxon>Viridiplantae</taxon>
        <taxon>Streptophyta</taxon>
        <taxon>Embryophyta</taxon>
        <taxon>Tracheophyta</taxon>
        <taxon>Spermatophyta</taxon>
        <taxon>Magnoliopsida</taxon>
        <taxon>eudicotyledons</taxon>
        <taxon>Gunneridae</taxon>
        <taxon>Pentapetalae</taxon>
        <taxon>rosids</taxon>
        <taxon>fabids</taxon>
        <taxon>Rosales</taxon>
        <taxon>Rosaceae</taxon>
        <taxon>Amygdaloideae</taxon>
        <taxon>Maleae</taxon>
        <taxon>Pyrus</taxon>
    </lineage>
</organism>
<accession>A0A5N5G758</accession>
<reference evidence="1 2" key="3">
    <citation type="submission" date="2019-11" db="EMBL/GenBank/DDBJ databases">
        <title>A de novo genome assembly of a pear dwarfing rootstock.</title>
        <authorList>
            <person name="Wang F."/>
            <person name="Wang J."/>
            <person name="Li S."/>
            <person name="Zhang Y."/>
            <person name="Fang M."/>
            <person name="Ma L."/>
            <person name="Zhao Y."/>
            <person name="Jiang S."/>
        </authorList>
    </citation>
    <scope>NUCLEOTIDE SEQUENCE [LARGE SCALE GENOMIC DNA]</scope>
    <source>
        <strain evidence="1">S2</strain>
        <tissue evidence="1">Leaf</tissue>
    </source>
</reference>
<sequence length="152" mass="16304">MSTPPLSPKASVSTAIAHGLNLRLRKLRALLKGLWVLAQGTRGNCAGVLGLKGERVRVVVWSGSGLGLGEDIASCSEPSQDLEDERAGVAAVLGVEPPQDLEDQLVGNKASIKKECGWTFLSLYLIDRKGNLSNTLSQRSLARSFFSFLKKL</sequence>
<dbReference type="Proteomes" id="UP000327157">
    <property type="component" value="Chromosome 17"/>
</dbReference>
<comment type="caution">
    <text evidence="1">The sequence shown here is derived from an EMBL/GenBank/DDBJ whole genome shotgun (WGS) entry which is preliminary data.</text>
</comment>
<proteinExistence type="predicted"/>